<comment type="caution">
    <text evidence="3">The sequence shown here is derived from an EMBL/GenBank/DDBJ whole genome shotgun (WGS) entry which is preliminary data.</text>
</comment>
<dbReference type="GO" id="GO:0008684">
    <property type="term" value="F:2-oxopent-4-enoate hydratase activity"/>
    <property type="evidence" value="ECO:0007669"/>
    <property type="project" value="TreeGrafter"/>
</dbReference>
<proteinExistence type="predicted"/>
<dbReference type="AlphaFoldDB" id="A0A317DUI0"/>
<dbReference type="InterPro" id="IPR050772">
    <property type="entry name" value="Hydratase-Decarb/MhpD_sf"/>
</dbReference>
<keyword evidence="4" id="KW-1185">Reference proteome</keyword>
<sequence>MSQPILSVAEAAALLRQAHETATPIAPLTGRVEGGDAATAYAIQEANTQYWLNNGRRLSGRKIGATSKAVQSMLGLNQPDYGMLFADMAFGDGEAIPVSQVLQPKVEGEIAFYLGDDLDGDGLTLADVLHAVEYAVAAIEIVGSRIADWNIKILDTIADNASSGLYVLGSQPRRLGEFDPVLCGMVMERQGDPVATGAGVACLGNPLVSTLWLARKMVEVGRPLKRGDTILSGSLGPLVPVAAGDAIELRISGLGNVRCSFEGGR</sequence>
<protein>
    <submittedName>
        <fullName evidence="3">2-keto-4-pentenoate hydratase</fullName>
    </submittedName>
</protein>
<accession>A0A317DUI0</accession>
<dbReference type="Proteomes" id="UP000245461">
    <property type="component" value="Unassembled WGS sequence"/>
</dbReference>
<evidence type="ECO:0000256" key="1">
    <source>
        <dbReference type="ARBA" id="ARBA00023239"/>
    </source>
</evidence>
<dbReference type="RefSeq" id="WP_109908174.1">
    <property type="nucleotide sequence ID" value="NZ_QGLE01000025.1"/>
</dbReference>
<dbReference type="InterPro" id="IPR011234">
    <property type="entry name" value="Fumarylacetoacetase-like_C"/>
</dbReference>
<dbReference type="GO" id="GO:0005737">
    <property type="term" value="C:cytoplasm"/>
    <property type="evidence" value="ECO:0007669"/>
    <property type="project" value="TreeGrafter"/>
</dbReference>
<gene>
    <name evidence="3" type="ORF">DKG74_21170</name>
</gene>
<organism evidence="3 4">
    <name type="scientific">Zavarzinia aquatilis</name>
    <dbReference type="NCBI Taxonomy" id="2211142"/>
    <lineage>
        <taxon>Bacteria</taxon>
        <taxon>Pseudomonadati</taxon>
        <taxon>Pseudomonadota</taxon>
        <taxon>Alphaproteobacteria</taxon>
        <taxon>Rhodospirillales</taxon>
        <taxon>Zavarziniaceae</taxon>
        <taxon>Zavarzinia</taxon>
    </lineage>
</organism>
<dbReference type="InterPro" id="IPR036663">
    <property type="entry name" value="Fumarylacetoacetase_C_sf"/>
</dbReference>
<dbReference type="Pfam" id="PF01557">
    <property type="entry name" value="FAA_hydrolase"/>
    <property type="match status" value="1"/>
</dbReference>
<dbReference type="OrthoDB" id="9792137at2"/>
<evidence type="ECO:0000313" key="4">
    <source>
        <dbReference type="Proteomes" id="UP000245461"/>
    </source>
</evidence>
<dbReference type="Gene3D" id="3.90.850.10">
    <property type="entry name" value="Fumarylacetoacetase-like, C-terminal domain"/>
    <property type="match status" value="1"/>
</dbReference>
<dbReference type="SUPFAM" id="SSF56529">
    <property type="entry name" value="FAH"/>
    <property type="match status" value="1"/>
</dbReference>
<dbReference type="PANTHER" id="PTHR30143:SF0">
    <property type="entry name" value="2-KETO-4-PENTENOATE HYDRATASE"/>
    <property type="match status" value="1"/>
</dbReference>
<feature type="domain" description="Fumarylacetoacetase-like C-terminal" evidence="2">
    <location>
        <begin position="77"/>
        <end position="260"/>
    </location>
</feature>
<name>A0A317DUI0_9PROT</name>
<dbReference type="EMBL" id="QGLE01000025">
    <property type="protein sequence ID" value="PWR17516.1"/>
    <property type="molecule type" value="Genomic_DNA"/>
</dbReference>
<evidence type="ECO:0000313" key="3">
    <source>
        <dbReference type="EMBL" id="PWR17516.1"/>
    </source>
</evidence>
<evidence type="ECO:0000259" key="2">
    <source>
        <dbReference type="Pfam" id="PF01557"/>
    </source>
</evidence>
<keyword evidence="1" id="KW-0456">Lyase</keyword>
<reference evidence="3 4" key="1">
    <citation type="submission" date="2018-05" db="EMBL/GenBank/DDBJ databases">
        <title>Zavarzinia sp. HR-AS.</title>
        <authorList>
            <person name="Lee Y."/>
            <person name="Jeon C.O."/>
        </authorList>
    </citation>
    <scope>NUCLEOTIDE SEQUENCE [LARGE SCALE GENOMIC DNA]</scope>
    <source>
        <strain evidence="3 4">HR-AS</strain>
    </source>
</reference>
<dbReference type="PANTHER" id="PTHR30143">
    <property type="entry name" value="ACID HYDRATASE"/>
    <property type="match status" value="1"/>
</dbReference>